<dbReference type="PANTHER" id="PTHR14332">
    <property type="entry name" value="DISRUPTED IN SCHIZOPHRENIA 1 PROTEIN"/>
    <property type="match status" value="1"/>
</dbReference>
<dbReference type="GO" id="GO:0045111">
    <property type="term" value="C:intermediate filament cytoskeleton"/>
    <property type="evidence" value="ECO:0007669"/>
    <property type="project" value="TreeGrafter"/>
</dbReference>
<sequence length="267" mass="28612">MGPRVAPGRLPLCSDTRPLPPLAGGGKETFTSSFSFIQQSLRSAETPASQEPEPPPPQPKPPAQLLPSGEDPPPGQSFWQRCPWDARGVPPHPPDCDSVDTEVTSSQSVDSDNASASSVTSGYDSATPASDQGWDSLLRKHQVVLQDCLHNNRTFTKIESMMLKLRRLQQKAILDDDYDADAAEQRDALPGPLHRRDKLIQKRKLVEVKKVNCTPRAPRGWRTCLVRGSVRSVSSAGGDRRAAAEVGRADGPQPVSAAADPAGGASG</sequence>
<gene>
    <name evidence="2" type="ORF">GSTENG00030883001</name>
</gene>
<dbReference type="GO" id="GO:0005874">
    <property type="term" value="C:microtubule"/>
    <property type="evidence" value="ECO:0007669"/>
    <property type="project" value="TreeGrafter"/>
</dbReference>
<feature type="region of interest" description="Disordered" evidence="1">
    <location>
        <begin position="1"/>
        <end position="129"/>
    </location>
</feature>
<dbReference type="GO" id="GO:0005815">
    <property type="term" value="C:microtubule organizing center"/>
    <property type="evidence" value="ECO:0007669"/>
    <property type="project" value="TreeGrafter"/>
</dbReference>
<reference evidence="2" key="1">
    <citation type="journal article" date="2004" name="Nature">
        <title>Genome duplication in the teleost fish Tetraodon nigroviridis reveals the early vertebrate proto-karyotype.</title>
        <authorList>
            <person name="Jaillon O."/>
            <person name="Aury J.-M."/>
            <person name="Brunet F."/>
            <person name="Petit J.-L."/>
            <person name="Stange-Thomann N."/>
            <person name="Mauceli E."/>
            <person name="Bouneau L."/>
            <person name="Fischer C."/>
            <person name="Ozouf-Costaz C."/>
            <person name="Bernot A."/>
            <person name="Nicaud S."/>
            <person name="Jaffe D."/>
            <person name="Fisher S."/>
            <person name="Lutfalla G."/>
            <person name="Dossat C."/>
            <person name="Segurens B."/>
            <person name="Dasilva C."/>
            <person name="Salanoubat M."/>
            <person name="Levy M."/>
            <person name="Boudet N."/>
            <person name="Castellano S."/>
            <person name="Anthouard V."/>
            <person name="Jubin C."/>
            <person name="Castelli V."/>
            <person name="Katinka M."/>
            <person name="Vacherie B."/>
            <person name="Biemont C."/>
            <person name="Skalli Z."/>
            <person name="Cattolico L."/>
            <person name="Poulain J."/>
            <person name="De Berardinis V."/>
            <person name="Cruaud C."/>
            <person name="Duprat S."/>
            <person name="Brottier P."/>
            <person name="Coutanceau J.-P."/>
            <person name="Gouzy J."/>
            <person name="Parra G."/>
            <person name="Lardier G."/>
            <person name="Chapple C."/>
            <person name="McKernan K.J."/>
            <person name="McEwan P."/>
            <person name="Bosak S."/>
            <person name="Kellis M."/>
            <person name="Volff J.-N."/>
            <person name="Guigo R."/>
            <person name="Zody M.C."/>
            <person name="Mesirov J."/>
            <person name="Lindblad-Toh K."/>
            <person name="Birren B."/>
            <person name="Nusbaum C."/>
            <person name="Kahn D."/>
            <person name="Robinson-Rechavi M."/>
            <person name="Laudet V."/>
            <person name="Schachter V."/>
            <person name="Quetier F."/>
            <person name="Saurin W."/>
            <person name="Scarpelli C."/>
            <person name="Wincker P."/>
            <person name="Lander E.S."/>
            <person name="Weissenbach J."/>
            <person name="Roest Crollius H."/>
        </authorList>
    </citation>
    <scope>NUCLEOTIDE SEQUENCE [LARGE SCALE GENOMIC DNA]</scope>
</reference>
<dbReference type="OrthoDB" id="9836442at2759"/>
<name>Q4RPX7_TETNG</name>
<dbReference type="EMBL" id="CAAE01015006">
    <property type="protein sequence ID" value="CAG09555.1"/>
    <property type="molecule type" value="Genomic_DNA"/>
</dbReference>
<feature type="compositionally biased region" description="Pro residues" evidence="1">
    <location>
        <begin position="52"/>
        <end position="75"/>
    </location>
</feature>
<accession>Q4RPX7</accession>
<protein>
    <submittedName>
        <fullName evidence="2">(spotted green pufferfish) hypothetical protein</fullName>
    </submittedName>
</protein>
<organism evidence="2">
    <name type="scientific">Tetraodon nigroviridis</name>
    <name type="common">Spotted green pufferfish</name>
    <name type="synonym">Chelonodon nigroviridis</name>
    <dbReference type="NCBI Taxonomy" id="99883"/>
    <lineage>
        <taxon>Eukaryota</taxon>
        <taxon>Metazoa</taxon>
        <taxon>Chordata</taxon>
        <taxon>Craniata</taxon>
        <taxon>Vertebrata</taxon>
        <taxon>Euteleostomi</taxon>
        <taxon>Actinopterygii</taxon>
        <taxon>Neopterygii</taxon>
        <taxon>Teleostei</taxon>
        <taxon>Neoteleostei</taxon>
        <taxon>Acanthomorphata</taxon>
        <taxon>Eupercaria</taxon>
        <taxon>Tetraodontiformes</taxon>
        <taxon>Tetradontoidea</taxon>
        <taxon>Tetraodontidae</taxon>
        <taxon>Tetraodon</taxon>
    </lineage>
</organism>
<dbReference type="InterPro" id="IPR026081">
    <property type="entry name" value="DISC1"/>
</dbReference>
<proteinExistence type="predicted"/>
<dbReference type="PANTHER" id="PTHR14332:SF3">
    <property type="entry name" value="DISRUPTED IN SCHIZOPHRENIA 1 PROTEIN"/>
    <property type="match status" value="1"/>
</dbReference>
<comment type="caution">
    <text evidence="2">The sequence shown here is derived from an EMBL/GenBank/DDBJ whole genome shotgun (WGS) entry which is preliminary data.</text>
</comment>
<dbReference type="GO" id="GO:0001764">
    <property type="term" value="P:neuron migration"/>
    <property type="evidence" value="ECO:0007669"/>
    <property type="project" value="TreeGrafter"/>
</dbReference>
<evidence type="ECO:0000256" key="1">
    <source>
        <dbReference type="SAM" id="MobiDB-lite"/>
    </source>
</evidence>
<reference evidence="2" key="2">
    <citation type="submission" date="2004-02" db="EMBL/GenBank/DDBJ databases">
        <authorList>
            <consortium name="Genoscope"/>
            <consortium name="Whitehead Institute Centre for Genome Research"/>
        </authorList>
    </citation>
    <scope>NUCLEOTIDE SEQUENCE</scope>
</reference>
<feature type="compositionally biased region" description="Low complexity" evidence="1">
    <location>
        <begin position="104"/>
        <end position="121"/>
    </location>
</feature>
<dbReference type="GO" id="GO:0060271">
    <property type="term" value="P:cilium assembly"/>
    <property type="evidence" value="ECO:0007669"/>
    <property type="project" value="TreeGrafter"/>
</dbReference>
<feature type="compositionally biased region" description="Low complexity" evidence="1">
    <location>
        <begin position="256"/>
        <end position="267"/>
    </location>
</feature>
<dbReference type="AlphaFoldDB" id="Q4RPX7"/>
<dbReference type="KEGG" id="tng:GSTEN00030883G001"/>
<feature type="region of interest" description="Disordered" evidence="1">
    <location>
        <begin position="231"/>
        <end position="267"/>
    </location>
</feature>
<evidence type="ECO:0000313" key="2">
    <source>
        <dbReference type="EMBL" id="CAG09555.1"/>
    </source>
</evidence>